<comment type="caution">
    <text evidence="3">The sequence shown here is derived from an EMBL/GenBank/DDBJ whole genome shotgun (WGS) entry which is preliminary data.</text>
</comment>
<accession>A0A0L1KEM7</accession>
<reference evidence="4" key="1">
    <citation type="submission" date="2015-02" db="EMBL/GenBank/DDBJ databases">
        <authorList>
            <person name="Lima A.O."/>
            <person name="Cabral A."/>
            <person name="Porto L.M."/>
            <person name="Silva M.A."/>
        </authorList>
    </citation>
    <scope>NUCLEOTIDE SEQUENCE [LARGE SCALE GENOMIC DNA]</scope>
    <source>
        <strain evidence="4">LAMA 915</strain>
    </source>
</reference>
<evidence type="ECO:0000313" key="4">
    <source>
        <dbReference type="Proteomes" id="UP000037446"/>
    </source>
</evidence>
<dbReference type="InterPro" id="IPR000994">
    <property type="entry name" value="Pept_M24"/>
</dbReference>
<keyword evidence="3" id="KW-0645">Protease</keyword>
<feature type="signal peptide" evidence="1">
    <location>
        <begin position="1"/>
        <end position="24"/>
    </location>
</feature>
<dbReference type="AlphaFoldDB" id="A0A0L1KEM7"/>
<dbReference type="SUPFAM" id="SSF55920">
    <property type="entry name" value="Creatinase/aminopeptidase"/>
    <property type="match status" value="1"/>
</dbReference>
<dbReference type="EMBL" id="JYNE01000023">
    <property type="protein sequence ID" value="KNH02381.1"/>
    <property type="molecule type" value="Genomic_DNA"/>
</dbReference>
<feature type="chain" id="PRO_5005554802" evidence="1">
    <location>
        <begin position="25"/>
        <end position="459"/>
    </location>
</feature>
<evidence type="ECO:0000256" key="1">
    <source>
        <dbReference type="SAM" id="SignalP"/>
    </source>
</evidence>
<name>A0A0L1KEM7_9SPHN</name>
<proteinExistence type="predicted"/>
<evidence type="ECO:0000259" key="2">
    <source>
        <dbReference type="Pfam" id="PF00557"/>
    </source>
</evidence>
<dbReference type="GO" id="GO:0004177">
    <property type="term" value="F:aminopeptidase activity"/>
    <property type="evidence" value="ECO:0007669"/>
    <property type="project" value="UniProtKB-KW"/>
</dbReference>
<dbReference type="Proteomes" id="UP000037446">
    <property type="component" value="Unassembled WGS sequence"/>
</dbReference>
<dbReference type="Pfam" id="PF00557">
    <property type="entry name" value="Peptidase_M24"/>
    <property type="match status" value="1"/>
</dbReference>
<dbReference type="PATRIC" id="fig|1306953.7.peg.2721"/>
<keyword evidence="3" id="KW-0031">Aminopeptidase</keyword>
<protein>
    <submittedName>
        <fullName evidence="3">Xaa-pro aminopeptidase family protein</fullName>
    </submittedName>
</protein>
<dbReference type="STRING" id="1306953.J121_2631"/>
<dbReference type="RefSeq" id="WP_228135248.1">
    <property type="nucleotide sequence ID" value="NZ_JYNE01000023.1"/>
</dbReference>
<organism evidence="3 4">
    <name type="scientific">Qipengyuania citrea LAMA 915</name>
    <dbReference type="NCBI Taxonomy" id="1306953"/>
    <lineage>
        <taxon>Bacteria</taxon>
        <taxon>Pseudomonadati</taxon>
        <taxon>Pseudomonadota</taxon>
        <taxon>Alphaproteobacteria</taxon>
        <taxon>Sphingomonadales</taxon>
        <taxon>Erythrobacteraceae</taxon>
        <taxon>Qipengyuania</taxon>
    </lineage>
</organism>
<sequence length="459" mass="50104">MMSLRLPLAALLLGCAAHSSAALAAASAAPTQIGMSETEQAAPAMPPLLSMRARAEVIDAVLAQRLETVVPAIMREQGIAMWVLMAREYFEEPVIATMLDAQSMHARRRTILIFHDPGEGQEIERLTVSRYGLGDLFEAAWDPEQQPDQWQAVADIIAQRDPANIAINTSDLSAFGDGMTLSQYRMMKEALAPEHRERIVSGEQLATRWLETRTPAEIALYPGVVRIAHALIAQAFSRAVITPGETTAADVQWWYRDTLAAHGLTPWFHPSVGIQREGAEGMLRGDTVILPGDLLWTDFGITYLRLNTDTQHLAYVLKPGESEAPAGLRAGLAATNRVQDALIGSFAAGSSGNEILARARRRAIAEGLDPSIYSHPIGLHGHGAGTSIGFWDNQDGDPRGQYILQPDTAWSIELTSYNAVPEWGGQVVDFRSEEDAFFDGETVRFLDGRQTELTLIPSD</sequence>
<dbReference type="InterPro" id="IPR036005">
    <property type="entry name" value="Creatinase/aminopeptidase-like"/>
</dbReference>
<dbReference type="Gene3D" id="3.90.230.10">
    <property type="entry name" value="Creatinase/methionine aminopeptidase superfamily"/>
    <property type="match status" value="1"/>
</dbReference>
<evidence type="ECO:0000313" key="3">
    <source>
        <dbReference type="EMBL" id="KNH02381.1"/>
    </source>
</evidence>
<keyword evidence="3" id="KW-0378">Hydrolase</keyword>
<gene>
    <name evidence="3" type="ORF">J121_2631</name>
</gene>
<keyword evidence="1" id="KW-0732">Signal</keyword>
<feature type="domain" description="Peptidase M24" evidence="2">
    <location>
        <begin position="225"/>
        <end position="425"/>
    </location>
</feature>